<dbReference type="Proteomes" id="UP001521785">
    <property type="component" value="Unassembled WGS sequence"/>
</dbReference>
<evidence type="ECO:0000259" key="2">
    <source>
        <dbReference type="Pfam" id="PF20994"/>
    </source>
</evidence>
<evidence type="ECO:0000313" key="3">
    <source>
        <dbReference type="EMBL" id="KAL1612975.1"/>
    </source>
</evidence>
<keyword evidence="4" id="KW-1185">Reference proteome</keyword>
<feature type="compositionally biased region" description="Basic residues" evidence="1">
    <location>
        <begin position="76"/>
        <end position="95"/>
    </location>
</feature>
<feature type="compositionally biased region" description="Low complexity" evidence="1">
    <location>
        <begin position="61"/>
        <end position="75"/>
    </location>
</feature>
<dbReference type="Pfam" id="PF20994">
    <property type="entry name" value="CENPU"/>
    <property type="match status" value="1"/>
</dbReference>
<protein>
    <recommendedName>
        <fullName evidence="2">Inner kinetochore subunit AME1 domain-containing protein</fullName>
    </recommendedName>
</protein>
<name>A0ABR3S8K2_9PLEO</name>
<feature type="compositionally biased region" description="Acidic residues" evidence="1">
    <location>
        <begin position="249"/>
        <end position="259"/>
    </location>
</feature>
<evidence type="ECO:0000256" key="1">
    <source>
        <dbReference type="SAM" id="MobiDB-lite"/>
    </source>
</evidence>
<proteinExistence type="predicted"/>
<feature type="compositionally biased region" description="Basic and acidic residues" evidence="1">
    <location>
        <begin position="310"/>
        <end position="322"/>
    </location>
</feature>
<reference evidence="3 4" key="1">
    <citation type="submission" date="2024-02" db="EMBL/GenBank/DDBJ databases">
        <title>De novo assembly and annotation of 12 fungi associated with fruit tree decline syndrome in Ontario, Canada.</title>
        <authorList>
            <person name="Sulman M."/>
            <person name="Ellouze W."/>
            <person name="Ilyukhin E."/>
        </authorList>
    </citation>
    <scope>NUCLEOTIDE SEQUENCE [LARGE SCALE GENOMIC DNA]</scope>
    <source>
        <strain evidence="3 4">M42-189</strain>
    </source>
</reference>
<feature type="compositionally biased region" description="Polar residues" evidence="1">
    <location>
        <begin position="29"/>
        <end position="53"/>
    </location>
</feature>
<feature type="region of interest" description="Disordered" evidence="1">
    <location>
        <begin position="17"/>
        <end position="456"/>
    </location>
</feature>
<dbReference type="InterPro" id="IPR048743">
    <property type="entry name" value="AME1"/>
</dbReference>
<feature type="compositionally biased region" description="Basic residues" evidence="1">
    <location>
        <begin position="381"/>
        <end position="391"/>
    </location>
</feature>
<evidence type="ECO:0000313" key="4">
    <source>
        <dbReference type="Proteomes" id="UP001521785"/>
    </source>
</evidence>
<feature type="compositionally biased region" description="Polar residues" evidence="1">
    <location>
        <begin position="181"/>
        <end position="195"/>
    </location>
</feature>
<dbReference type="EMBL" id="JAKJXO020000001">
    <property type="protein sequence ID" value="KAL1612975.1"/>
    <property type="molecule type" value="Genomic_DNA"/>
</dbReference>
<accession>A0ABR3S8K2</accession>
<feature type="compositionally biased region" description="Polar residues" evidence="1">
    <location>
        <begin position="208"/>
        <end position="219"/>
    </location>
</feature>
<sequence length="662" mass="72903">MAPIGMQWTEIFNRAEREARRQQRKRGAGTTSAITDFNFNFSFGPSAAKQSSVPPQRTKRTPTPSRQTPRTLNSSAKRHRSASVHRSSSVRRHITPKALVTPQLGKRKRGSQDAQALGNDEEPDELSPGQYNETHSTERARRVVGTVAPIHEEADDEPDELSMVLEGPGSGRKHAADAINPTETPTLASVAQERTPSLRVSAAGSVRSRMSTQRSNSTEAPPETPSIIPNGRLDHSSAQLNRATPAIALEEEEEDEDELTPAPASVTPRVVGKQLTVASVTQEEDEVDELSSPAQPAHTGTTPTSIAPKEQLRPSLRQEPDKLAAVAPAKRGRPKRVVAEENEVQSTPAATKPRRRKTSLDVQEAADAEDSVDELSPEVHRTRKPAARRKQSGQPMRRQEEPVEISSAEEESEAEEPIQEDEPASSVLPAPQGGPVKRVDSKPARKRPKFSGPKQAISVMRIKGSTVRGITVADTTRTILEENIDHQVQRMATKMQTTEDSSRRKKLRGHINLALAFKESLVEKLMDLQDANDTLSAGFKKRKLLRKDNLELRKEILRIQNNRHEIALEMDDERAVYDAEKATAEAKSQLSANMFEIQAAIQKGRERARREGREDEGPERPLSMLIEKVGRQVGSVGGGLLASLQHFNEGLERAAGWLEGRA</sequence>
<feature type="compositionally biased region" description="Acidic residues" evidence="1">
    <location>
        <begin position="364"/>
        <end position="376"/>
    </location>
</feature>
<feature type="domain" description="Inner kinetochore subunit AME1" evidence="2">
    <location>
        <begin position="465"/>
        <end position="653"/>
    </location>
</feature>
<gene>
    <name evidence="3" type="ORF">SLS60_001206</name>
</gene>
<feature type="compositionally biased region" description="Acidic residues" evidence="1">
    <location>
        <begin position="407"/>
        <end position="423"/>
    </location>
</feature>
<feature type="compositionally biased region" description="Polar residues" evidence="1">
    <location>
        <begin position="292"/>
        <end position="305"/>
    </location>
</feature>
<comment type="caution">
    <text evidence="3">The sequence shown here is derived from an EMBL/GenBank/DDBJ whole genome shotgun (WGS) entry which is preliminary data.</text>
</comment>
<organism evidence="3 4">
    <name type="scientific">Paraconiothyrium brasiliense</name>
    <dbReference type="NCBI Taxonomy" id="300254"/>
    <lineage>
        <taxon>Eukaryota</taxon>
        <taxon>Fungi</taxon>
        <taxon>Dikarya</taxon>
        <taxon>Ascomycota</taxon>
        <taxon>Pezizomycotina</taxon>
        <taxon>Dothideomycetes</taxon>
        <taxon>Pleosporomycetidae</taxon>
        <taxon>Pleosporales</taxon>
        <taxon>Massarineae</taxon>
        <taxon>Didymosphaeriaceae</taxon>
        <taxon>Paraconiothyrium</taxon>
    </lineage>
</organism>